<dbReference type="InterPro" id="IPR011102">
    <property type="entry name" value="Sig_transdc_His_kinase_HWE"/>
</dbReference>
<dbReference type="SUPFAM" id="SSF47757">
    <property type="entry name" value="Chemotaxis receptor methyltransferase CheR, N-terminal domain"/>
    <property type="match status" value="1"/>
</dbReference>
<dbReference type="PROSITE" id="PS50123">
    <property type="entry name" value="CHER"/>
    <property type="match status" value="1"/>
</dbReference>
<dbReference type="Pfam" id="PF13596">
    <property type="entry name" value="PAS_10"/>
    <property type="match status" value="1"/>
</dbReference>
<evidence type="ECO:0000256" key="5">
    <source>
        <dbReference type="ARBA" id="ARBA00022603"/>
    </source>
</evidence>
<dbReference type="GO" id="GO:0005737">
    <property type="term" value="C:cytoplasm"/>
    <property type="evidence" value="ECO:0007669"/>
    <property type="project" value="InterPro"/>
</dbReference>
<dbReference type="InterPro" id="IPR036804">
    <property type="entry name" value="CheR_N_sf"/>
</dbReference>
<evidence type="ECO:0000256" key="16">
    <source>
        <dbReference type="SAM" id="MobiDB-lite"/>
    </source>
</evidence>
<dbReference type="Gene3D" id="3.30.565.10">
    <property type="entry name" value="Histidine kinase-like ATPase, C-terminal domain"/>
    <property type="match status" value="1"/>
</dbReference>
<dbReference type="RefSeq" id="WP_091722824.1">
    <property type="nucleotide sequence ID" value="NZ_FNHS01000032.1"/>
</dbReference>
<dbReference type="Gene3D" id="3.30.450.20">
    <property type="entry name" value="PAS domain"/>
    <property type="match status" value="2"/>
</dbReference>
<evidence type="ECO:0000256" key="12">
    <source>
        <dbReference type="ARBA" id="ARBA00022991"/>
    </source>
</evidence>
<keyword evidence="4" id="KW-0597">Phosphoprotein</keyword>
<feature type="domain" description="PAC" evidence="17">
    <location>
        <begin position="792"/>
        <end position="843"/>
    </location>
</feature>
<evidence type="ECO:0000259" key="17">
    <source>
        <dbReference type="PROSITE" id="PS50113"/>
    </source>
</evidence>
<keyword evidence="12" id="KW-0157">Chromophore</keyword>
<evidence type="ECO:0000256" key="4">
    <source>
        <dbReference type="ARBA" id="ARBA00022553"/>
    </source>
</evidence>
<evidence type="ECO:0000256" key="13">
    <source>
        <dbReference type="ARBA" id="ARBA00023170"/>
    </source>
</evidence>
<dbReference type="InterPro" id="IPR029063">
    <property type="entry name" value="SAM-dependent_MTases_sf"/>
</dbReference>
<dbReference type="Gene3D" id="3.40.50.180">
    <property type="entry name" value="Methylesterase CheB, C-terminal domain"/>
    <property type="match status" value="1"/>
</dbReference>
<dbReference type="PANTHER" id="PTHR24422">
    <property type="entry name" value="CHEMOTAXIS PROTEIN METHYLTRANSFERASE"/>
    <property type="match status" value="1"/>
</dbReference>
<keyword evidence="8" id="KW-0949">S-adenosyl-L-methionine</keyword>
<name>A0A1H0L8G0_9HYPH</name>
<evidence type="ECO:0000256" key="14">
    <source>
        <dbReference type="PROSITE-ProRule" id="PRU00050"/>
    </source>
</evidence>
<dbReference type="Pfam" id="PF03705">
    <property type="entry name" value="CheR_N"/>
    <property type="match status" value="1"/>
</dbReference>
<dbReference type="SMART" id="SM00911">
    <property type="entry name" value="HWE_HK"/>
    <property type="match status" value="1"/>
</dbReference>
<evidence type="ECO:0000256" key="1">
    <source>
        <dbReference type="ARBA" id="ARBA00000085"/>
    </source>
</evidence>
<evidence type="ECO:0000256" key="7">
    <source>
        <dbReference type="ARBA" id="ARBA00022679"/>
    </source>
</evidence>
<evidence type="ECO:0000313" key="21">
    <source>
        <dbReference type="Proteomes" id="UP000198704"/>
    </source>
</evidence>
<evidence type="ECO:0000256" key="10">
    <source>
        <dbReference type="ARBA" id="ARBA00022777"/>
    </source>
</evidence>
<keyword evidence="14" id="KW-0145">Chemotaxis</keyword>
<feature type="compositionally biased region" description="Basic and acidic residues" evidence="16">
    <location>
        <begin position="506"/>
        <end position="521"/>
    </location>
</feature>
<keyword evidence="14" id="KW-0378">Hydrolase</keyword>
<feature type="domain" description="CheR-type methyltransferase" evidence="19">
    <location>
        <begin position="219"/>
        <end position="489"/>
    </location>
</feature>
<dbReference type="GO" id="GO:0009881">
    <property type="term" value="F:photoreceptor activity"/>
    <property type="evidence" value="ECO:0007669"/>
    <property type="project" value="UniProtKB-KW"/>
</dbReference>
<keyword evidence="13" id="KW-0675">Receptor</keyword>
<dbReference type="InterPro" id="IPR022641">
    <property type="entry name" value="CheR_N"/>
</dbReference>
<keyword evidence="5" id="KW-0489">Methyltransferase</keyword>
<dbReference type="OrthoDB" id="9816309at2"/>
<feature type="active site" evidence="14">
    <location>
        <position position="38"/>
    </location>
</feature>
<feature type="domain" description="CheB-type methylesterase" evidence="18">
    <location>
        <begin position="27"/>
        <end position="215"/>
    </location>
</feature>
<feature type="active site" evidence="14">
    <location>
        <position position="65"/>
    </location>
</feature>
<dbReference type="GO" id="GO:0000156">
    <property type="term" value="F:phosphorelay response regulator activity"/>
    <property type="evidence" value="ECO:0007669"/>
    <property type="project" value="InterPro"/>
</dbReference>
<dbReference type="InterPro" id="IPR050903">
    <property type="entry name" value="Bact_Chemotaxis_MeTrfase"/>
</dbReference>
<dbReference type="SUPFAM" id="SSF55785">
    <property type="entry name" value="PYP-like sensor domain (PAS domain)"/>
    <property type="match status" value="2"/>
</dbReference>
<dbReference type="Gene3D" id="1.10.155.10">
    <property type="entry name" value="Chemotaxis receptor methyltransferase CheR, N-terminal domain"/>
    <property type="match status" value="1"/>
</dbReference>
<keyword evidence="6" id="KW-0716">Sensory transduction</keyword>
<proteinExistence type="predicted"/>
<dbReference type="PROSITE" id="PS50113">
    <property type="entry name" value="PAC"/>
    <property type="match status" value="1"/>
</dbReference>
<dbReference type="PRINTS" id="PR00996">
    <property type="entry name" value="CHERMTFRASE"/>
</dbReference>
<dbReference type="InterPro" id="IPR001610">
    <property type="entry name" value="PAC"/>
</dbReference>
<dbReference type="InterPro" id="IPR000780">
    <property type="entry name" value="CheR_MeTrfase"/>
</dbReference>
<organism evidence="20 21">
    <name type="scientific">Methylobacterium phyllostachyos</name>
    <dbReference type="NCBI Taxonomy" id="582672"/>
    <lineage>
        <taxon>Bacteria</taxon>
        <taxon>Pseudomonadati</taxon>
        <taxon>Pseudomonadota</taxon>
        <taxon>Alphaproteobacteria</taxon>
        <taxon>Hyphomicrobiales</taxon>
        <taxon>Methylobacteriaceae</taxon>
        <taxon>Methylobacterium</taxon>
    </lineage>
</organism>
<dbReference type="GO" id="GO:0032259">
    <property type="term" value="P:methylation"/>
    <property type="evidence" value="ECO:0007669"/>
    <property type="project" value="UniProtKB-KW"/>
</dbReference>
<keyword evidence="15" id="KW-0175">Coiled coil</keyword>
<dbReference type="CDD" id="cd16434">
    <property type="entry name" value="CheB-CheR_fusion"/>
    <property type="match status" value="1"/>
</dbReference>
<protein>
    <submittedName>
        <fullName evidence="20">Two-component system, chemotaxis family, CheB/CheR fusion protein</fullName>
    </submittedName>
</protein>
<evidence type="ECO:0000256" key="2">
    <source>
        <dbReference type="ARBA" id="ARBA00001541"/>
    </source>
</evidence>
<dbReference type="GO" id="GO:0006935">
    <property type="term" value="P:chemotaxis"/>
    <property type="evidence" value="ECO:0007669"/>
    <property type="project" value="UniProtKB-UniRule"/>
</dbReference>
<dbReference type="GO" id="GO:0004673">
    <property type="term" value="F:protein histidine kinase activity"/>
    <property type="evidence" value="ECO:0007669"/>
    <property type="project" value="UniProtKB-EC"/>
</dbReference>
<keyword evidence="3" id="KW-0600">Photoreceptor protein</keyword>
<evidence type="ECO:0000256" key="8">
    <source>
        <dbReference type="ARBA" id="ARBA00022691"/>
    </source>
</evidence>
<dbReference type="PROSITE" id="PS50122">
    <property type="entry name" value="CHEB"/>
    <property type="match status" value="1"/>
</dbReference>
<evidence type="ECO:0000256" key="15">
    <source>
        <dbReference type="SAM" id="Coils"/>
    </source>
</evidence>
<comment type="catalytic activity">
    <reaction evidence="1">
        <text>ATP + protein L-histidine = ADP + protein N-phospho-L-histidine.</text>
        <dbReference type="EC" id="2.7.13.3"/>
    </reaction>
</comment>
<keyword evidence="11" id="KW-0067">ATP-binding</keyword>
<evidence type="ECO:0000259" key="18">
    <source>
        <dbReference type="PROSITE" id="PS50122"/>
    </source>
</evidence>
<keyword evidence="21" id="KW-1185">Reference proteome</keyword>
<dbReference type="InterPro" id="IPR035965">
    <property type="entry name" value="PAS-like_dom_sf"/>
</dbReference>
<dbReference type="GO" id="GO:0005524">
    <property type="term" value="F:ATP binding"/>
    <property type="evidence" value="ECO:0007669"/>
    <property type="project" value="UniProtKB-KW"/>
</dbReference>
<dbReference type="InterPro" id="IPR036890">
    <property type="entry name" value="HATPase_C_sf"/>
</dbReference>
<dbReference type="Proteomes" id="UP000198704">
    <property type="component" value="Unassembled WGS sequence"/>
</dbReference>
<dbReference type="GO" id="GO:0008983">
    <property type="term" value="F:protein-glutamate O-methyltransferase activity"/>
    <property type="evidence" value="ECO:0007669"/>
    <property type="project" value="UniProtKB-EC"/>
</dbReference>
<dbReference type="InterPro" id="IPR035909">
    <property type="entry name" value="CheB_C"/>
</dbReference>
<keyword evidence="7" id="KW-0808">Transferase</keyword>
<dbReference type="Pfam" id="PF01739">
    <property type="entry name" value="CheR"/>
    <property type="match status" value="1"/>
</dbReference>
<dbReference type="SUPFAM" id="SSF53335">
    <property type="entry name" value="S-adenosyl-L-methionine-dependent methyltransferases"/>
    <property type="match status" value="1"/>
</dbReference>
<evidence type="ECO:0000256" key="9">
    <source>
        <dbReference type="ARBA" id="ARBA00022741"/>
    </source>
</evidence>
<dbReference type="InterPro" id="IPR000700">
    <property type="entry name" value="PAS-assoc_C"/>
</dbReference>
<dbReference type="EMBL" id="FNHS01000032">
    <property type="protein sequence ID" value="SDO64507.1"/>
    <property type="molecule type" value="Genomic_DNA"/>
</dbReference>
<dbReference type="InterPro" id="IPR022642">
    <property type="entry name" value="CheR_C"/>
</dbReference>
<gene>
    <name evidence="20" type="ORF">SAMN05216360_13219</name>
</gene>
<dbReference type="Pfam" id="PF01339">
    <property type="entry name" value="CheB_methylest"/>
    <property type="match status" value="1"/>
</dbReference>
<evidence type="ECO:0000256" key="6">
    <source>
        <dbReference type="ARBA" id="ARBA00022606"/>
    </source>
</evidence>
<evidence type="ECO:0000259" key="19">
    <source>
        <dbReference type="PROSITE" id="PS50123"/>
    </source>
</evidence>
<keyword evidence="10" id="KW-0418">Kinase</keyword>
<evidence type="ECO:0000256" key="11">
    <source>
        <dbReference type="ARBA" id="ARBA00022840"/>
    </source>
</evidence>
<dbReference type="PANTHER" id="PTHR24422:SF27">
    <property type="entry name" value="PROTEIN-GLUTAMATE O-METHYLTRANSFERASE"/>
    <property type="match status" value="1"/>
</dbReference>
<dbReference type="SMART" id="SM00138">
    <property type="entry name" value="MeTrc"/>
    <property type="match status" value="1"/>
</dbReference>
<reference evidence="21" key="1">
    <citation type="submission" date="2016-10" db="EMBL/GenBank/DDBJ databases">
        <authorList>
            <person name="Varghese N."/>
            <person name="Submissions S."/>
        </authorList>
    </citation>
    <scope>NUCLEOTIDE SEQUENCE [LARGE SCALE GENOMIC DNA]</scope>
    <source>
        <strain evidence="21">BL47</strain>
    </source>
</reference>
<keyword evidence="9" id="KW-0547">Nucleotide-binding</keyword>
<dbReference type="Gene3D" id="3.40.50.150">
    <property type="entry name" value="Vaccinia Virus protein VP39"/>
    <property type="match status" value="1"/>
</dbReference>
<dbReference type="Pfam" id="PF07536">
    <property type="entry name" value="HWE_HK"/>
    <property type="match status" value="1"/>
</dbReference>
<sequence>MHQDFLDEPGAGAPEVLGGAGQVVAAPFAGPVVGIGASAGGLEALREMLARARTPTEMAFVIVQHLDPNHESMLAQLLDRHTGLEVLQCEGGERIAGDKVYIIPPGRGLVIQNGVLELTQFVQPRGLRRPIDDFFLSLAVDQQANAACVILSGTGADGTTGLRAIKEHGGVCVVQQPDTARYDGMPVSAVGTGLVDFVQPPGEIVDCLAAFFRRRGTDASSEESGPVADHLDDLCRVLRTAVGHDFAGYKRTTLVRRVERRMHVLGLDSARAYLARVRADKAECEALFRDLLINVTRFFRDAELFEILRERVVEPLLRNRDPDEDIRVWIPGCSSGEEAYSIAMLFAETARSLDLPLAVQIFATDIDERMLQIAREATYPAAALADIPAAMRERYVVPHAERFTIAAGVRDLIRFSSHSLVKDPPFSKIDLLSCRNLLIYFDERLQQSVVPLFHYAVRPGGYLFLGPSESVSRFEHLFPAIDQHARLFERPPGSPQYPIDLPGSARRGEVRRGGREERRGDPSISDESAAVRRVIERYAPPSMVLNEDGGIISAYGRLSRYFDFPVTRTGGTSAITLARPGLRDVIGPLLRRTRDARKRVVVRNVEIRSEYGLQQVELICDPLPDGSMLLVLRETGAFEPSSDLDLIELDAGGDHVEALEEELLRTRYKLRSAVEELETTNEELKSSNEEMMSMNEELQSTNEELSTVNDELKIKVEQLTIANADLRNFFESTDLAVIVLDRDLRVRSYTAAATTIFPLQPGDRGRPLADVSSRLAGQEYLHDAEAVCAGGSVIQRRLTTRDGERTLSLRVLPYRLQNGSIDGATLVLTDITEALSLERQLAAERERLELAVKAGGIGVWEYSPDAATIVVDSTAGTMFSLAPDTPHPVPALIASVVPEDRLGLEAALAEAAHGLDEFEARIRVRAPDQAPRHIRSYGRLTRSGDRKRIVGVCIDVSPEYALAETRDLMLREMNHRVKNLFAIIGGMISAGSRTHRDIGIFASDMRDRISALGRAHSLADPTDGQGMSDLAGLIGATLRPYRDHVPTVIEGPLVAINWRHVSSLAMILHEWATNSVKYGALGAEDGSLSVTWERGPDGLVLDWCERMARVAEPRPGRGFGSLLVEMSLRQLEATVERSHDATEYRIVLRLPDSALTRG</sequence>
<dbReference type="AlphaFoldDB" id="A0A1H0L8G0"/>
<dbReference type="SUPFAM" id="SSF52738">
    <property type="entry name" value="Methylesterase CheB, C-terminal domain"/>
    <property type="match status" value="1"/>
</dbReference>
<dbReference type="GO" id="GO:0008984">
    <property type="term" value="F:protein-glutamate methylesterase activity"/>
    <property type="evidence" value="ECO:0007669"/>
    <property type="project" value="InterPro"/>
</dbReference>
<evidence type="ECO:0000313" key="20">
    <source>
        <dbReference type="EMBL" id="SDO64507.1"/>
    </source>
</evidence>
<feature type="active site" evidence="14">
    <location>
        <position position="157"/>
    </location>
</feature>
<accession>A0A1H0L8G0</accession>
<dbReference type="InterPro" id="IPR000673">
    <property type="entry name" value="Sig_transdc_resp-reg_Me-estase"/>
</dbReference>
<comment type="catalytic activity">
    <reaction evidence="2">
        <text>L-glutamyl-[protein] + S-adenosyl-L-methionine = [protein]-L-glutamate 5-O-methyl ester + S-adenosyl-L-homocysteine</text>
        <dbReference type="Rhea" id="RHEA:24452"/>
        <dbReference type="Rhea" id="RHEA-COMP:10208"/>
        <dbReference type="Rhea" id="RHEA-COMP:10311"/>
        <dbReference type="ChEBI" id="CHEBI:29973"/>
        <dbReference type="ChEBI" id="CHEBI:57856"/>
        <dbReference type="ChEBI" id="CHEBI:59789"/>
        <dbReference type="ChEBI" id="CHEBI:82795"/>
        <dbReference type="EC" id="2.1.1.80"/>
    </reaction>
</comment>
<dbReference type="SMART" id="SM00086">
    <property type="entry name" value="PAC"/>
    <property type="match status" value="2"/>
</dbReference>
<feature type="coiled-coil region" evidence="15">
    <location>
        <begin position="656"/>
        <end position="722"/>
    </location>
</feature>
<feature type="region of interest" description="Disordered" evidence="16">
    <location>
        <begin position="491"/>
        <end position="526"/>
    </location>
</feature>
<dbReference type="STRING" id="582672.SAMN05216360_13219"/>
<evidence type="ECO:0000256" key="3">
    <source>
        <dbReference type="ARBA" id="ARBA00022543"/>
    </source>
</evidence>